<name>A0A679J464_VARPD</name>
<protein>
    <submittedName>
        <fullName evidence="1">Uncharacterized protein</fullName>
    </submittedName>
</protein>
<organism evidence="1">
    <name type="scientific">Variovorax paradoxus</name>
    <dbReference type="NCBI Taxonomy" id="34073"/>
    <lineage>
        <taxon>Bacteria</taxon>
        <taxon>Pseudomonadati</taxon>
        <taxon>Pseudomonadota</taxon>
        <taxon>Betaproteobacteria</taxon>
        <taxon>Burkholderiales</taxon>
        <taxon>Comamonadaceae</taxon>
        <taxon>Variovorax</taxon>
    </lineage>
</organism>
<evidence type="ECO:0000313" key="1">
    <source>
        <dbReference type="EMBL" id="CAA2105956.1"/>
    </source>
</evidence>
<sequence>MATLYLTMTDKLISHWRANNNVYPQKFVLSPALRDEYLQCLRTMTTNRAKTITAPDRHMGVLIEVAENTPGVMVAADGTEVVLQ</sequence>
<accession>A0A679J464</accession>
<reference evidence="1" key="1">
    <citation type="submission" date="2019-12" db="EMBL/GenBank/DDBJ databases">
        <authorList>
            <person name="Cremers G."/>
        </authorList>
    </citation>
    <scope>NUCLEOTIDE SEQUENCE</scope>
    <source>
        <strain evidence="1">Vvax</strain>
    </source>
</reference>
<gene>
    <name evidence="1" type="ORF">VVAX_03510</name>
</gene>
<dbReference type="EMBL" id="LR743507">
    <property type="protein sequence ID" value="CAA2105956.1"/>
    <property type="molecule type" value="Genomic_DNA"/>
</dbReference>
<proteinExistence type="predicted"/>
<dbReference type="AlphaFoldDB" id="A0A679J464"/>